<comment type="similarity">
    <text evidence="1">Belongs to the GST superfamily. NadH family.</text>
</comment>
<dbReference type="InterPro" id="IPR051924">
    <property type="entry name" value="GST_Kappa/NadH"/>
</dbReference>
<dbReference type="PANTHER" id="PTHR42943:SF2">
    <property type="entry name" value="GLUTATHIONE S-TRANSFERASE KAPPA 1"/>
    <property type="match status" value="1"/>
</dbReference>
<keyword evidence="1 4" id="KW-0413">Isomerase</keyword>
<comment type="catalytic activity">
    <reaction evidence="1">
        <text>2-hydroxychromene-2-carboxylate = (3E)-4-(2-hydroxyphenyl)-2-oxobut-3-enoate</text>
        <dbReference type="Rhea" id="RHEA:27401"/>
        <dbReference type="ChEBI" id="CHEBI:59350"/>
        <dbReference type="ChEBI" id="CHEBI:59353"/>
        <dbReference type="EC" id="5.99.1.4"/>
    </reaction>
</comment>
<evidence type="ECO:0000313" key="5">
    <source>
        <dbReference type="Proteomes" id="UP000244523"/>
    </source>
</evidence>
<dbReference type="EMBL" id="QBUD01000001">
    <property type="protein sequence ID" value="PUB18943.1"/>
    <property type="molecule type" value="Genomic_DNA"/>
</dbReference>
<dbReference type="GO" id="GO:0004364">
    <property type="term" value="F:glutathione transferase activity"/>
    <property type="evidence" value="ECO:0007669"/>
    <property type="project" value="TreeGrafter"/>
</dbReference>
<evidence type="ECO:0000313" key="4">
    <source>
        <dbReference type="EMBL" id="PUB18943.1"/>
    </source>
</evidence>
<evidence type="ECO:0000256" key="1">
    <source>
        <dbReference type="PIRNR" id="PIRNR006386"/>
    </source>
</evidence>
<dbReference type="SUPFAM" id="SSF52833">
    <property type="entry name" value="Thioredoxin-like"/>
    <property type="match status" value="1"/>
</dbReference>
<feature type="active site" description="Nucleophile" evidence="2">
    <location>
        <position position="15"/>
    </location>
</feature>
<dbReference type="InterPro" id="IPR001853">
    <property type="entry name" value="DSBA-like_thioredoxin_dom"/>
</dbReference>
<dbReference type="OrthoDB" id="5244108at2"/>
<accession>A0A2T6KQV7</accession>
<feature type="domain" description="DSBA-like thioredoxin" evidence="3">
    <location>
        <begin position="6"/>
        <end position="198"/>
    </location>
</feature>
<keyword evidence="5" id="KW-1185">Reference proteome</keyword>
<dbReference type="Pfam" id="PF01323">
    <property type="entry name" value="DSBA"/>
    <property type="match status" value="1"/>
</dbReference>
<dbReference type="PIRSF" id="PIRSF006386">
    <property type="entry name" value="HCCAis_GSTk"/>
    <property type="match status" value="1"/>
</dbReference>
<dbReference type="Proteomes" id="UP000244523">
    <property type="component" value="Unassembled WGS sequence"/>
</dbReference>
<dbReference type="PANTHER" id="PTHR42943">
    <property type="entry name" value="GLUTATHIONE S-TRANSFERASE KAPPA"/>
    <property type="match status" value="1"/>
</dbReference>
<evidence type="ECO:0000259" key="3">
    <source>
        <dbReference type="Pfam" id="PF01323"/>
    </source>
</evidence>
<evidence type="ECO:0000256" key="2">
    <source>
        <dbReference type="PIRSR" id="PIRSR006386-1"/>
    </source>
</evidence>
<dbReference type="GO" id="GO:1901170">
    <property type="term" value="P:naphthalene catabolic process"/>
    <property type="evidence" value="ECO:0007669"/>
    <property type="project" value="InterPro"/>
</dbReference>
<dbReference type="InterPro" id="IPR014440">
    <property type="entry name" value="HCCAis_GSTk"/>
</dbReference>
<comment type="caution">
    <text evidence="4">The sequence shown here is derived from an EMBL/GenBank/DDBJ whole genome shotgun (WGS) entry which is preliminary data.</text>
</comment>
<name>A0A2T6KQV7_9RHOB</name>
<dbReference type="Gene3D" id="3.40.30.10">
    <property type="entry name" value="Glutaredoxin"/>
    <property type="match status" value="1"/>
</dbReference>
<dbReference type="GO" id="GO:0018845">
    <property type="term" value="F:2-hydroxychromene-2-carboxylate isomerase activity"/>
    <property type="evidence" value="ECO:0007669"/>
    <property type="project" value="UniProtKB-UniRule"/>
</dbReference>
<dbReference type="GO" id="GO:0004602">
    <property type="term" value="F:glutathione peroxidase activity"/>
    <property type="evidence" value="ECO:0007669"/>
    <property type="project" value="TreeGrafter"/>
</dbReference>
<protein>
    <recommendedName>
        <fullName evidence="1">2-hydroxychromene-2-carboxylate isomerase</fullName>
        <ecNumber evidence="1">5.99.1.4</ecNumber>
    </recommendedName>
</protein>
<dbReference type="InterPro" id="IPR044087">
    <property type="entry name" value="NahD-like"/>
</dbReference>
<dbReference type="GO" id="GO:0006749">
    <property type="term" value="P:glutathione metabolic process"/>
    <property type="evidence" value="ECO:0007669"/>
    <property type="project" value="TreeGrafter"/>
</dbReference>
<dbReference type="InterPro" id="IPR036249">
    <property type="entry name" value="Thioredoxin-like_sf"/>
</dbReference>
<dbReference type="EC" id="5.99.1.4" evidence="1"/>
<proteinExistence type="inferred from homology"/>
<sequence>MPATKVVDYYFAPMSGYAYLGHARFAEIATGAGAKVRYHPLDMAQVFAAAGSFPPAKYPDVRQKHRKADMARWAAKLGLPINTSPAFWPVPMALACRVIVGAGTIGADQGAVVNAVLSAVWVHDLNIAEVDDMAKALDLHGLDAEPVLAAASDRNVVASAEAETKAAIDKGIFGSPTYMLGDDWFFGQDRLDFLGDLLAR</sequence>
<reference evidence="4 5" key="1">
    <citation type="submission" date="2018-04" db="EMBL/GenBank/DDBJ databases">
        <title>Genomic Encyclopedia of Archaeal and Bacterial Type Strains, Phase II (KMG-II): from individual species to whole genera.</title>
        <authorList>
            <person name="Goeker M."/>
        </authorList>
    </citation>
    <scope>NUCLEOTIDE SEQUENCE [LARGE SCALE GENOMIC DNA]</scope>
    <source>
        <strain evidence="4 5">DSM 29955</strain>
    </source>
</reference>
<dbReference type="RefSeq" id="WP_114427803.1">
    <property type="nucleotide sequence ID" value="NZ_QBUD01000001.1"/>
</dbReference>
<organism evidence="4 5">
    <name type="scientific">Yoonia sediminilitoris</name>
    <dbReference type="NCBI Taxonomy" id="1286148"/>
    <lineage>
        <taxon>Bacteria</taxon>
        <taxon>Pseudomonadati</taxon>
        <taxon>Pseudomonadota</taxon>
        <taxon>Alphaproteobacteria</taxon>
        <taxon>Rhodobacterales</taxon>
        <taxon>Paracoccaceae</taxon>
        <taxon>Yoonia</taxon>
    </lineage>
</organism>
<gene>
    <name evidence="4" type="ORF">C8N45_101534</name>
</gene>
<dbReference type="AlphaFoldDB" id="A0A2T6KQV7"/>
<dbReference type="CDD" id="cd03022">
    <property type="entry name" value="DsbA_HCCA_Iso"/>
    <property type="match status" value="1"/>
</dbReference>